<feature type="transmembrane region" description="Helical" evidence="1">
    <location>
        <begin position="135"/>
        <end position="155"/>
    </location>
</feature>
<dbReference type="SUPFAM" id="SSF52343">
    <property type="entry name" value="Ferredoxin reductase-like, C-terminal NADP-linked domain"/>
    <property type="match status" value="1"/>
</dbReference>
<protein>
    <recommendedName>
        <fullName evidence="4">FAD-binding FR-type domain-containing protein</fullName>
    </recommendedName>
</protein>
<dbReference type="InterPro" id="IPR052979">
    <property type="entry name" value="Adenylate-forming_domain"/>
</dbReference>
<dbReference type="PANTHER" id="PTHR33927">
    <property type="entry name" value="TRANSMEMBRANE PROTEIN"/>
    <property type="match status" value="1"/>
</dbReference>
<dbReference type="OrthoDB" id="3142841at2759"/>
<evidence type="ECO:0008006" key="4">
    <source>
        <dbReference type="Google" id="ProtNLM"/>
    </source>
</evidence>
<reference evidence="2" key="1">
    <citation type="journal article" date="2020" name="Stud. Mycol.">
        <title>101 Dothideomycetes genomes: a test case for predicting lifestyles and emergence of pathogens.</title>
        <authorList>
            <person name="Haridas S."/>
            <person name="Albert R."/>
            <person name="Binder M."/>
            <person name="Bloem J."/>
            <person name="Labutti K."/>
            <person name="Salamov A."/>
            <person name="Andreopoulos B."/>
            <person name="Baker S."/>
            <person name="Barry K."/>
            <person name="Bills G."/>
            <person name="Bluhm B."/>
            <person name="Cannon C."/>
            <person name="Castanera R."/>
            <person name="Culley D."/>
            <person name="Daum C."/>
            <person name="Ezra D."/>
            <person name="Gonzalez J."/>
            <person name="Henrissat B."/>
            <person name="Kuo A."/>
            <person name="Liang C."/>
            <person name="Lipzen A."/>
            <person name="Lutzoni F."/>
            <person name="Magnuson J."/>
            <person name="Mondo S."/>
            <person name="Nolan M."/>
            <person name="Ohm R."/>
            <person name="Pangilinan J."/>
            <person name="Park H.-J."/>
            <person name="Ramirez L."/>
            <person name="Alfaro M."/>
            <person name="Sun H."/>
            <person name="Tritt A."/>
            <person name="Yoshinaga Y."/>
            <person name="Zwiers L.-H."/>
            <person name="Turgeon B."/>
            <person name="Goodwin S."/>
            <person name="Spatafora J."/>
            <person name="Crous P."/>
            <person name="Grigoriev I."/>
        </authorList>
    </citation>
    <scope>NUCLEOTIDE SEQUENCE</scope>
    <source>
        <strain evidence="2">CBS 627.86</strain>
    </source>
</reference>
<dbReference type="InterPro" id="IPR039261">
    <property type="entry name" value="FNR_nucleotide-bd"/>
</dbReference>
<dbReference type="EMBL" id="ML977326">
    <property type="protein sequence ID" value="KAF2114040.1"/>
    <property type="molecule type" value="Genomic_DNA"/>
</dbReference>
<gene>
    <name evidence="2" type="ORF">BDV96DRAFT_600782</name>
</gene>
<keyword evidence="1" id="KW-1133">Transmembrane helix</keyword>
<keyword evidence="3" id="KW-1185">Reference proteome</keyword>
<evidence type="ECO:0000256" key="1">
    <source>
        <dbReference type="SAM" id="Phobius"/>
    </source>
</evidence>
<accession>A0A6A5Z3P8</accession>
<feature type="transmembrane region" description="Helical" evidence="1">
    <location>
        <begin position="287"/>
        <end position="308"/>
    </location>
</feature>
<sequence>MPLHRPAGLVQRRGISDNNLATLTHSSVSYLDLARASVTPSDKTVDRNNGTVARSSRKGVEQISLLERHAESIGREKRAVQQVAELGAPTTLHIEDVGASTSTSPHSSAYSPLPAKEWKASGHDRCRGYRRRLFTAYKVIFTLVVLINVISLAALQALDQLIADHILTAVSANLFVSIFIRQEELLNIFYELCTRTPPTTPLLIRKHLADFHHYGGMHSGCALSSIIWYIRYLISTTRAIHPIGSATTLQIVDLAASYTLLLILLFIALTAFPHLRRTRHNLFEKSHRFGGWTALLVLWTHSILSSIADTNPDHAFLFHPSFYLLTLTTFLVILPWLRIRHIPVTATRLSDKEVTLTFPYWKMPSCSTIRFSTAPLLEWHAFATIPSPTSHDTASIIVSAAGDWTTTLTADPPKRIWYRGPPTHNFLLGARMFESVLIVATGAGIGPCVSYLQGLSLHERCSRTTKILWSARDPVGSFGQGVLDLIMTVDPGAVIIDSNSGTGRPDLSALVRGMVASQGLEAVFVVSNKWVTDVVVGDCGVEGVPAFGAVFDS</sequence>
<proteinExistence type="predicted"/>
<keyword evidence="1" id="KW-0812">Transmembrane</keyword>
<evidence type="ECO:0000313" key="3">
    <source>
        <dbReference type="Proteomes" id="UP000799770"/>
    </source>
</evidence>
<dbReference type="PANTHER" id="PTHR33927:SF5">
    <property type="entry name" value="ENZYME, PUTATIVE (AFU_ORTHOLOGUE AFUA_8G01222)-RELATED"/>
    <property type="match status" value="1"/>
</dbReference>
<feature type="transmembrane region" description="Helical" evidence="1">
    <location>
        <begin position="214"/>
        <end position="234"/>
    </location>
</feature>
<dbReference type="AlphaFoldDB" id="A0A6A5Z3P8"/>
<dbReference type="Proteomes" id="UP000799770">
    <property type="component" value="Unassembled WGS sequence"/>
</dbReference>
<name>A0A6A5Z3P8_9PLEO</name>
<keyword evidence="1" id="KW-0472">Membrane</keyword>
<evidence type="ECO:0000313" key="2">
    <source>
        <dbReference type="EMBL" id="KAF2114040.1"/>
    </source>
</evidence>
<feature type="transmembrane region" description="Helical" evidence="1">
    <location>
        <begin position="320"/>
        <end position="339"/>
    </location>
</feature>
<feature type="transmembrane region" description="Helical" evidence="1">
    <location>
        <begin position="254"/>
        <end position="275"/>
    </location>
</feature>
<organism evidence="2 3">
    <name type="scientific">Lophiotrema nucula</name>
    <dbReference type="NCBI Taxonomy" id="690887"/>
    <lineage>
        <taxon>Eukaryota</taxon>
        <taxon>Fungi</taxon>
        <taxon>Dikarya</taxon>
        <taxon>Ascomycota</taxon>
        <taxon>Pezizomycotina</taxon>
        <taxon>Dothideomycetes</taxon>
        <taxon>Pleosporomycetidae</taxon>
        <taxon>Pleosporales</taxon>
        <taxon>Lophiotremataceae</taxon>
        <taxon>Lophiotrema</taxon>
    </lineage>
</organism>